<dbReference type="Pfam" id="PF19567">
    <property type="entry name" value="CpsB_CapC"/>
    <property type="match status" value="1"/>
</dbReference>
<dbReference type="PANTHER" id="PTHR39181:SF1">
    <property type="entry name" value="TYROSINE-PROTEIN PHOSPHATASE YWQE"/>
    <property type="match status" value="1"/>
</dbReference>
<reference evidence="6" key="1">
    <citation type="submission" date="2023-07" db="EMBL/GenBank/DDBJ databases">
        <authorList>
            <person name="Colorado M.A."/>
            <person name="Villamil L.M."/>
            <person name="Melo J.F."/>
            <person name="Rodriguez J.A."/>
            <person name="Ruiz R.Y."/>
        </authorList>
    </citation>
    <scope>NUCLEOTIDE SEQUENCE [LARGE SCALE GENOMIC DNA]</scope>
    <source>
        <strain evidence="6">C33</strain>
    </source>
</reference>
<protein>
    <recommendedName>
        <fullName evidence="2">protein-tyrosine-phosphatase</fullName>
        <ecNumber evidence="2">3.1.3.48</ecNumber>
    </recommendedName>
</protein>
<comment type="similarity">
    <text evidence="1">Belongs to the metallo-dependent hydrolases superfamily. CpsB/CapC family.</text>
</comment>
<organism evidence="5 6">
    <name type="scientific">Candidatus Cetobacterium colombiensis</name>
    <dbReference type="NCBI Taxonomy" id="3073100"/>
    <lineage>
        <taxon>Bacteria</taxon>
        <taxon>Fusobacteriati</taxon>
        <taxon>Fusobacteriota</taxon>
        <taxon>Fusobacteriia</taxon>
        <taxon>Fusobacteriales</taxon>
        <taxon>Fusobacteriaceae</taxon>
        <taxon>Cetobacterium</taxon>
    </lineage>
</organism>
<dbReference type="EC" id="3.1.3.48" evidence="2"/>
<comment type="caution">
    <text evidence="5">The sequence shown here is derived from an EMBL/GenBank/DDBJ whole genome shotgun (WGS) entry which is preliminary data.</text>
</comment>
<dbReference type="PANTHER" id="PTHR39181">
    <property type="entry name" value="TYROSINE-PROTEIN PHOSPHATASE YWQE"/>
    <property type="match status" value="1"/>
</dbReference>
<dbReference type="EMBL" id="JAVIKH010000021">
    <property type="protein sequence ID" value="MDX8337144.1"/>
    <property type="molecule type" value="Genomic_DNA"/>
</dbReference>
<dbReference type="GO" id="GO:0004725">
    <property type="term" value="F:protein tyrosine phosphatase activity"/>
    <property type="evidence" value="ECO:0007669"/>
    <property type="project" value="UniProtKB-EC"/>
</dbReference>
<accession>A0ABU4WD49</accession>
<evidence type="ECO:0000313" key="6">
    <source>
        <dbReference type="Proteomes" id="UP001279681"/>
    </source>
</evidence>
<comment type="catalytic activity">
    <reaction evidence="4">
        <text>O-phospho-L-tyrosyl-[protein] + H2O = L-tyrosyl-[protein] + phosphate</text>
        <dbReference type="Rhea" id="RHEA:10684"/>
        <dbReference type="Rhea" id="RHEA-COMP:10136"/>
        <dbReference type="Rhea" id="RHEA-COMP:20101"/>
        <dbReference type="ChEBI" id="CHEBI:15377"/>
        <dbReference type="ChEBI" id="CHEBI:43474"/>
        <dbReference type="ChEBI" id="CHEBI:46858"/>
        <dbReference type="ChEBI" id="CHEBI:61978"/>
        <dbReference type="EC" id="3.1.3.48"/>
    </reaction>
</comment>
<evidence type="ECO:0000256" key="1">
    <source>
        <dbReference type="ARBA" id="ARBA00005750"/>
    </source>
</evidence>
<proteinExistence type="inferred from homology"/>
<dbReference type="Proteomes" id="UP001279681">
    <property type="component" value="Unassembled WGS sequence"/>
</dbReference>
<evidence type="ECO:0000256" key="2">
    <source>
        <dbReference type="ARBA" id="ARBA00013064"/>
    </source>
</evidence>
<evidence type="ECO:0000256" key="3">
    <source>
        <dbReference type="ARBA" id="ARBA00022801"/>
    </source>
</evidence>
<keyword evidence="3 5" id="KW-0378">Hydrolase</keyword>
<evidence type="ECO:0000256" key="4">
    <source>
        <dbReference type="ARBA" id="ARBA00051722"/>
    </source>
</evidence>
<dbReference type="Gene3D" id="3.20.20.140">
    <property type="entry name" value="Metal-dependent hydrolases"/>
    <property type="match status" value="1"/>
</dbReference>
<dbReference type="InterPro" id="IPR016667">
    <property type="entry name" value="Caps_polysacc_synth_CpsB/CapC"/>
</dbReference>
<sequence>MDESIEMIRKGMELGFREFYLTSHYGKGRFRNENYNENFEILKEKCQNLNLDIELHRGNEIYLDENILKTLEEKNYNVMKEKYLLVEFSPMTLPVVGKHMVKKVLEKNYIPIVAHVERYNHFRGSDLMELKRLGALLQLNIGGEKPKHIKRLLKEGKIDFLASDAHRLEKRGYNLEELKRLNGLLGEKRIKRMTNFLELVEEGENSEKIQSNSKFFSSFFRGILTGTWFRRDS</sequence>
<dbReference type="SUPFAM" id="SSF89550">
    <property type="entry name" value="PHP domain-like"/>
    <property type="match status" value="1"/>
</dbReference>
<evidence type="ECO:0000313" key="5">
    <source>
        <dbReference type="EMBL" id="MDX8337144.1"/>
    </source>
</evidence>
<name>A0ABU4WD49_9FUSO</name>
<dbReference type="PIRSF" id="PIRSF016557">
    <property type="entry name" value="Caps_synth_CpsB"/>
    <property type="match status" value="1"/>
</dbReference>
<keyword evidence="6" id="KW-1185">Reference proteome</keyword>
<gene>
    <name evidence="5" type="ORF">RFV38_11690</name>
</gene>
<dbReference type="InterPro" id="IPR016195">
    <property type="entry name" value="Pol/histidinol_Pase-like"/>
</dbReference>